<evidence type="ECO:0000256" key="6">
    <source>
        <dbReference type="ARBA" id="ARBA00023136"/>
    </source>
</evidence>
<feature type="transmembrane region" description="Helical" evidence="7">
    <location>
        <begin position="346"/>
        <end position="366"/>
    </location>
</feature>
<keyword evidence="2" id="KW-0813">Transport</keyword>
<keyword evidence="3" id="KW-1003">Cell membrane</keyword>
<reference evidence="9" key="1">
    <citation type="submission" date="2022-10" db="EMBL/GenBank/DDBJ databases">
        <title>The WGS of Solirubrobacter ginsenosidimutans DSM 21036.</title>
        <authorList>
            <person name="Jiang Z."/>
        </authorList>
    </citation>
    <scope>NUCLEOTIDE SEQUENCE</scope>
    <source>
        <strain evidence="9">DSM 21036</strain>
    </source>
</reference>
<feature type="transmembrane region" description="Helical" evidence="7">
    <location>
        <begin position="174"/>
        <end position="195"/>
    </location>
</feature>
<dbReference type="InterPro" id="IPR020846">
    <property type="entry name" value="MFS_dom"/>
</dbReference>
<evidence type="ECO:0000256" key="5">
    <source>
        <dbReference type="ARBA" id="ARBA00022989"/>
    </source>
</evidence>
<evidence type="ECO:0000256" key="4">
    <source>
        <dbReference type="ARBA" id="ARBA00022692"/>
    </source>
</evidence>
<feature type="transmembrane region" description="Helical" evidence="7">
    <location>
        <begin position="256"/>
        <end position="278"/>
    </location>
</feature>
<dbReference type="Proteomes" id="UP001149140">
    <property type="component" value="Unassembled WGS sequence"/>
</dbReference>
<dbReference type="Gene3D" id="1.20.1250.20">
    <property type="entry name" value="MFS general substrate transporter like domains"/>
    <property type="match status" value="2"/>
</dbReference>
<evidence type="ECO:0000256" key="7">
    <source>
        <dbReference type="SAM" id="Phobius"/>
    </source>
</evidence>
<dbReference type="InterPro" id="IPR050171">
    <property type="entry name" value="MFS_Transporters"/>
</dbReference>
<feature type="transmembrane region" description="Helical" evidence="7">
    <location>
        <begin position="110"/>
        <end position="132"/>
    </location>
</feature>
<feature type="transmembrane region" description="Helical" evidence="7">
    <location>
        <begin position="18"/>
        <end position="43"/>
    </location>
</feature>
<feature type="transmembrane region" description="Helical" evidence="7">
    <location>
        <begin position="290"/>
        <end position="314"/>
    </location>
</feature>
<feature type="transmembrane region" description="Helical" evidence="7">
    <location>
        <begin position="144"/>
        <end position="168"/>
    </location>
</feature>
<protein>
    <submittedName>
        <fullName evidence="9">MFS transporter</fullName>
    </submittedName>
</protein>
<dbReference type="SUPFAM" id="SSF103473">
    <property type="entry name" value="MFS general substrate transporter"/>
    <property type="match status" value="1"/>
</dbReference>
<dbReference type="EMBL" id="JAPDOD010000001">
    <property type="protein sequence ID" value="MDA0158883.1"/>
    <property type="molecule type" value="Genomic_DNA"/>
</dbReference>
<evidence type="ECO:0000256" key="2">
    <source>
        <dbReference type="ARBA" id="ARBA00022448"/>
    </source>
</evidence>
<accession>A0A9X3MPI8</accession>
<keyword evidence="5 7" id="KW-1133">Transmembrane helix</keyword>
<dbReference type="PANTHER" id="PTHR23517">
    <property type="entry name" value="RESISTANCE PROTEIN MDTM, PUTATIVE-RELATED-RELATED"/>
    <property type="match status" value="1"/>
</dbReference>
<dbReference type="InterPro" id="IPR011701">
    <property type="entry name" value="MFS"/>
</dbReference>
<dbReference type="InterPro" id="IPR036259">
    <property type="entry name" value="MFS_trans_sf"/>
</dbReference>
<dbReference type="PANTHER" id="PTHR23517:SF13">
    <property type="entry name" value="MAJOR FACILITATOR SUPERFAMILY MFS_1"/>
    <property type="match status" value="1"/>
</dbReference>
<feature type="transmembrane region" description="Helical" evidence="7">
    <location>
        <begin position="85"/>
        <end position="104"/>
    </location>
</feature>
<keyword evidence="6 7" id="KW-0472">Membrane</keyword>
<name>A0A9X3MPI8_9ACTN</name>
<gene>
    <name evidence="9" type="ORF">OM076_01300</name>
</gene>
<feature type="transmembrane region" description="Helical" evidence="7">
    <location>
        <begin position="216"/>
        <end position="236"/>
    </location>
</feature>
<dbReference type="PROSITE" id="PS50850">
    <property type="entry name" value="MFS"/>
    <property type="match status" value="1"/>
</dbReference>
<dbReference type="RefSeq" id="WP_270037494.1">
    <property type="nucleotide sequence ID" value="NZ_JAPDOD010000001.1"/>
</dbReference>
<feature type="transmembrane region" description="Helical" evidence="7">
    <location>
        <begin position="378"/>
        <end position="395"/>
    </location>
</feature>
<dbReference type="AlphaFoldDB" id="A0A9X3MPI8"/>
<evidence type="ECO:0000256" key="3">
    <source>
        <dbReference type="ARBA" id="ARBA00022475"/>
    </source>
</evidence>
<comment type="subcellular location">
    <subcellularLocation>
        <location evidence="1">Cell membrane</location>
        <topology evidence="1">Multi-pass membrane protein</topology>
    </subcellularLocation>
</comment>
<sequence length="416" mass="41831">MPTNETDEPAGASRAPRLALAGAALAFTSMYLAAGALTPLLVVYKEQWDLAPSQLTMAFAVYAIGFLAAALVLGSLSDHLGRRPVLIGALVVQLVSNLMFLVAPDVGWVIAGRIVQGLASGAATGAFTAALVELAPPHQKRLGPILGSVGLTGGLAVGSLLAGLAIQLTPSANTIAFVFLSALTVVGGIAVAAAPETMRRSPGALRSMIPNVAIPLAARVEFVAAAPVVAAVWMLAGLSGGLAPSMVHSVFGLDSGLLDGLAGFIAPAVSVIIGLSFARVPARTAMTIGIYAAILGSIGIAGGASAGSLATMFIGQAVAGLAFGAAFTASLGLVIPLVAAHQRAGVVAAVYVVSYLGLGVPVVLAGQLTDVLGVVPTVGWYSAVVVLLALFSLLAQERLKRRTPLQESRQTHAVHP</sequence>
<keyword evidence="4 7" id="KW-0812">Transmembrane</keyword>
<dbReference type="Pfam" id="PF07690">
    <property type="entry name" value="MFS_1"/>
    <property type="match status" value="1"/>
</dbReference>
<evidence type="ECO:0000256" key="1">
    <source>
        <dbReference type="ARBA" id="ARBA00004651"/>
    </source>
</evidence>
<evidence type="ECO:0000313" key="9">
    <source>
        <dbReference type="EMBL" id="MDA0158883.1"/>
    </source>
</evidence>
<organism evidence="9 10">
    <name type="scientific">Solirubrobacter ginsenosidimutans</name>
    <dbReference type="NCBI Taxonomy" id="490573"/>
    <lineage>
        <taxon>Bacteria</taxon>
        <taxon>Bacillati</taxon>
        <taxon>Actinomycetota</taxon>
        <taxon>Thermoleophilia</taxon>
        <taxon>Solirubrobacterales</taxon>
        <taxon>Solirubrobacteraceae</taxon>
        <taxon>Solirubrobacter</taxon>
    </lineage>
</organism>
<proteinExistence type="predicted"/>
<feature type="domain" description="Major facilitator superfamily (MFS) profile" evidence="8">
    <location>
        <begin position="19"/>
        <end position="400"/>
    </location>
</feature>
<dbReference type="GO" id="GO:0022857">
    <property type="term" value="F:transmembrane transporter activity"/>
    <property type="evidence" value="ECO:0007669"/>
    <property type="project" value="InterPro"/>
</dbReference>
<comment type="caution">
    <text evidence="9">The sequence shown here is derived from an EMBL/GenBank/DDBJ whole genome shotgun (WGS) entry which is preliminary data.</text>
</comment>
<feature type="transmembrane region" description="Helical" evidence="7">
    <location>
        <begin position="55"/>
        <end position="73"/>
    </location>
</feature>
<dbReference type="GO" id="GO:0005886">
    <property type="term" value="C:plasma membrane"/>
    <property type="evidence" value="ECO:0007669"/>
    <property type="project" value="UniProtKB-SubCell"/>
</dbReference>
<evidence type="ECO:0000259" key="8">
    <source>
        <dbReference type="PROSITE" id="PS50850"/>
    </source>
</evidence>
<feature type="transmembrane region" description="Helical" evidence="7">
    <location>
        <begin position="320"/>
        <end position="339"/>
    </location>
</feature>
<evidence type="ECO:0000313" key="10">
    <source>
        <dbReference type="Proteomes" id="UP001149140"/>
    </source>
</evidence>
<keyword evidence="10" id="KW-1185">Reference proteome</keyword>